<keyword evidence="2" id="KW-0732">Signal</keyword>
<dbReference type="Gene3D" id="2.60.40.4060">
    <property type="entry name" value="Reeler domain"/>
    <property type="match status" value="1"/>
</dbReference>
<evidence type="ECO:0000256" key="1">
    <source>
        <dbReference type="SAM" id="Phobius"/>
    </source>
</evidence>
<protein>
    <submittedName>
        <fullName evidence="3">Surfactin synthase subunit 1</fullName>
    </submittedName>
</protein>
<organism evidence="3">
    <name type="scientific">Anthurium amnicola</name>
    <dbReference type="NCBI Taxonomy" id="1678845"/>
    <lineage>
        <taxon>Eukaryota</taxon>
        <taxon>Viridiplantae</taxon>
        <taxon>Streptophyta</taxon>
        <taxon>Embryophyta</taxon>
        <taxon>Tracheophyta</taxon>
        <taxon>Spermatophyta</taxon>
        <taxon>Magnoliopsida</taxon>
        <taxon>Liliopsida</taxon>
        <taxon>Araceae</taxon>
        <taxon>Pothoideae</taxon>
        <taxon>Potheae</taxon>
        <taxon>Anthurium</taxon>
    </lineage>
</organism>
<keyword evidence="1" id="KW-0812">Transmembrane</keyword>
<evidence type="ECO:0000256" key="2">
    <source>
        <dbReference type="SAM" id="SignalP"/>
    </source>
</evidence>
<evidence type="ECO:0000313" key="3">
    <source>
        <dbReference type="EMBL" id="JAT66786.1"/>
    </source>
</evidence>
<name>A0A1D1ZIJ8_9ARAE</name>
<dbReference type="InterPro" id="IPR042307">
    <property type="entry name" value="Reeler_sf"/>
</dbReference>
<reference evidence="3" key="1">
    <citation type="submission" date="2015-07" db="EMBL/GenBank/DDBJ databases">
        <title>Transcriptome Assembly of Anthurium amnicola.</title>
        <authorList>
            <person name="Suzuki J."/>
        </authorList>
    </citation>
    <scope>NUCLEOTIDE SEQUENCE</scope>
</reference>
<feature type="chain" id="PRO_5008901032" evidence="2">
    <location>
        <begin position="26"/>
        <end position="239"/>
    </location>
</feature>
<proteinExistence type="predicted"/>
<keyword evidence="1" id="KW-0472">Membrane</keyword>
<accession>A0A1D1ZIJ8</accession>
<feature type="signal peptide" evidence="2">
    <location>
        <begin position="1"/>
        <end position="25"/>
    </location>
</feature>
<feature type="transmembrane region" description="Helical" evidence="1">
    <location>
        <begin position="193"/>
        <end position="217"/>
    </location>
</feature>
<gene>
    <name evidence="3" type="primary">srfAA</name>
    <name evidence="3" type="ORF">g.36796</name>
</gene>
<keyword evidence="1" id="KW-1133">Transmembrane helix</keyword>
<sequence length="239" mass="25781">MGNLHEKLLSFFLLLFISIPFYVSAYPEGAGTCDVAQMSVIGHMKSNLQGSGGYSMNAKMLNTGKFQLTINGNGKFKGMLVYVLDSSNNRVGEFVNLPANIQIKTDCKGQATVTHKDATDKSFPFNLNYSTGTTGTTGGNLTIKSLVVKDFSDWAKLDDITLDPVTGDSSIVTGGSQDTTTGSTGSDNFLQKYSLFIIMIGITTLLYIVGSVTEAMLKRQQVKSRSFAKTIQNGFGDSR</sequence>
<dbReference type="AlphaFoldDB" id="A0A1D1ZIJ8"/>
<dbReference type="EMBL" id="GDJX01001150">
    <property type="protein sequence ID" value="JAT66786.1"/>
    <property type="molecule type" value="Transcribed_RNA"/>
</dbReference>